<dbReference type="GO" id="GO:0060627">
    <property type="term" value="P:regulation of vesicle-mediated transport"/>
    <property type="evidence" value="ECO:0007669"/>
    <property type="project" value="TreeGrafter"/>
</dbReference>
<dbReference type="PANTHER" id="PTHR18896">
    <property type="entry name" value="PHOSPHOLIPASE D"/>
    <property type="match status" value="1"/>
</dbReference>
<comment type="catalytic activity">
    <reaction evidence="1 9">
        <text>a 1,2-diacyl-sn-glycero-3-phosphocholine + H2O = a 1,2-diacyl-sn-glycero-3-phosphate + choline + H(+)</text>
        <dbReference type="Rhea" id="RHEA:14445"/>
        <dbReference type="ChEBI" id="CHEBI:15354"/>
        <dbReference type="ChEBI" id="CHEBI:15377"/>
        <dbReference type="ChEBI" id="CHEBI:15378"/>
        <dbReference type="ChEBI" id="CHEBI:57643"/>
        <dbReference type="ChEBI" id="CHEBI:58608"/>
        <dbReference type="EC" id="3.1.4.4"/>
    </reaction>
</comment>
<evidence type="ECO:0000256" key="7">
    <source>
        <dbReference type="ARBA" id="ARBA00023288"/>
    </source>
</evidence>
<dbReference type="PANTHER" id="PTHR18896:SF76">
    <property type="entry name" value="PHOSPHOLIPASE"/>
    <property type="match status" value="1"/>
</dbReference>
<dbReference type="InterPro" id="IPR001736">
    <property type="entry name" value="PLipase_D/transphosphatidylase"/>
</dbReference>
<dbReference type="CDD" id="cd09138">
    <property type="entry name" value="PLDc_vPLD1_2_yPLD_like_1"/>
    <property type="match status" value="1"/>
</dbReference>
<dbReference type="GO" id="GO:0035091">
    <property type="term" value="F:phosphatidylinositol binding"/>
    <property type="evidence" value="ECO:0007669"/>
    <property type="project" value="InterPro"/>
</dbReference>
<dbReference type="InterPro" id="IPR011993">
    <property type="entry name" value="PH-like_dom_sf"/>
</dbReference>
<evidence type="ECO:0000256" key="1">
    <source>
        <dbReference type="ARBA" id="ARBA00000798"/>
    </source>
</evidence>
<dbReference type="CDD" id="cd09141">
    <property type="entry name" value="PLDc_vPLD1_2_yPLD_like_2"/>
    <property type="match status" value="1"/>
</dbReference>
<comment type="similarity">
    <text evidence="2 9">Belongs to the phospholipase D family.</text>
</comment>
<evidence type="ECO:0000256" key="2">
    <source>
        <dbReference type="ARBA" id="ARBA00008664"/>
    </source>
</evidence>
<dbReference type="Proteomes" id="UP000694867">
    <property type="component" value="Unplaced"/>
</dbReference>
<dbReference type="AlphaFoldDB" id="A0AAJ7L6J6"/>
<dbReference type="Gene3D" id="3.30.870.10">
    <property type="entry name" value="Endonuclease Chain A"/>
    <property type="match status" value="3"/>
</dbReference>
<dbReference type="GO" id="GO:0035556">
    <property type="term" value="P:intracellular signal transduction"/>
    <property type="evidence" value="ECO:0007669"/>
    <property type="project" value="InterPro"/>
</dbReference>
<evidence type="ECO:0000256" key="8">
    <source>
        <dbReference type="ARBA" id="ARBA00037868"/>
    </source>
</evidence>
<sequence>MDLRRENSDGSEDVEEFEELELEDDEEDENLRNSPLDTDCGIATHLSTHFGSIPFARIYDSSQSVTDSSDGFFVPGVPMCFKLLGFERDPRPSHMVHPNLYVIEVTHGDFVWVLKKRYKHFLELHTILKLFRASLALPLPNESHQMRRKSFFDDRAKRKEVPQFPKRPESILSSAQVQARGEQLVSYLNKVVKVANYRNHPKMTEFLEVSPYSFLNSTGPKGKEGAVSKRAGGHNPNSCFIYMKSVWYKICKRWRRRWLIAKDTYILYIHPKTGAVKSVILMDGRFRVHEDGRPTGSRSGVIISNLSRELLIDVWTKRQRMEWVKHIEELVKTRAKDFVAENRHGSYAPVRSRTLARWYVDGAMYMRAVANAIENAREEIFITDWWLSPELFLKRSHNKNNEDWRLDLLLRRKASSGVRIFIMLYKEVSSALAINSLYSKQKISTHPNIKVFRHPDHVNAAVYLWAHHEKLVIVDQKYAFLGGIDLCYGRWDDAGHRLTDLVPDENKRQGVCDESDVDEVDGYMVKPSCCVSETRFLNVAGPPHNFERCLVVPEYFDQAEGKIVNSKSPSDRVSRRLMLQRVKAKLKALRAFKHLHYLEGSTAEIMYEDPHSGYLNSQFECLEEEKLEPFVTDGTKYWIGKDYSNFIYKDVTNLEKPFDDHIDRTKIPRMPWHDIGAVVLGRAARDLARHFIQRWNSIKIQKAKKAKSYPWLIPKSYDSAEDIEGERCEELFGKLYRCEVQILRSASSWSAGISETENSIHSAYVDLILKAKHFIYIENQFFISLQSPDNIVYNEVADALFTRIVGAFKAKEKFRVYIVLPLLPAFEGEVGTPSGVSIQAITHWNYNSLCRGEYSLLERLKREVDDPKEYIGFYGLRKHDMLNGIPVTELIYVHSKLMIVDDVQAIIGSANINDRSLLGERDSEIAKVVSDQHFLRATFDGKPVKAGLYVSSLRRWIFREHLGIRDVEDPVADSFYSDVWKKIARRNTEIFEEVFKPLPTDCVKTFAELRAYSRVSPLAIEDPSAALEKLRDVQGHLVELPERFLEDENLTPAPTTKESLMPTRLWT</sequence>
<evidence type="ECO:0000313" key="14">
    <source>
        <dbReference type="RefSeq" id="XP_018495374.1"/>
    </source>
</evidence>
<dbReference type="CTD" id="35554"/>
<evidence type="ECO:0000313" key="13">
    <source>
        <dbReference type="Proteomes" id="UP000694867"/>
    </source>
</evidence>
<feature type="domain" description="PLD phosphodiesterase" evidence="11">
    <location>
        <begin position="463"/>
        <end position="490"/>
    </location>
</feature>
<reference evidence="14" key="1">
    <citation type="submission" date="2025-08" db="UniProtKB">
        <authorList>
            <consortium name="RefSeq"/>
        </authorList>
    </citation>
    <scope>IDENTIFICATION</scope>
</reference>
<feature type="domain" description="PLD phosphodiesterase" evidence="11">
    <location>
        <begin position="889"/>
        <end position="916"/>
    </location>
</feature>
<feature type="region of interest" description="Disordered" evidence="10">
    <location>
        <begin position="1"/>
        <end position="35"/>
    </location>
</feature>
<dbReference type="SMART" id="SM00312">
    <property type="entry name" value="PX"/>
    <property type="match status" value="1"/>
</dbReference>
<dbReference type="SUPFAM" id="SSF50729">
    <property type="entry name" value="PH domain-like"/>
    <property type="match status" value="1"/>
</dbReference>
<dbReference type="SUPFAM" id="SSF64268">
    <property type="entry name" value="PX domain"/>
    <property type="match status" value="1"/>
</dbReference>
<dbReference type="InterPro" id="IPR015679">
    <property type="entry name" value="PLipase_D_fam"/>
</dbReference>
<protein>
    <recommendedName>
        <fullName evidence="9">Phospholipase</fullName>
        <ecNumber evidence="9">3.1.4.4</ecNumber>
    </recommendedName>
</protein>
<proteinExistence type="inferred from homology"/>
<keyword evidence="13" id="KW-1185">Reference proteome</keyword>
<keyword evidence="7" id="KW-0449">Lipoprotein</keyword>
<dbReference type="Gene3D" id="2.30.29.30">
    <property type="entry name" value="Pleckstrin-homology domain (PH domain)/Phosphotyrosine-binding domain (PTB)"/>
    <property type="match status" value="1"/>
</dbReference>
<keyword evidence="3" id="KW-0677">Repeat</keyword>
<dbReference type="InterPro" id="IPR036871">
    <property type="entry name" value="PX_dom_sf"/>
</dbReference>
<dbReference type="EC" id="3.1.4.4" evidence="9"/>
<evidence type="ECO:0000256" key="6">
    <source>
        <dbReference type="ARBA" id="ARBA00023098"/>
    </source>
</evidence>
<feature type="domain" description="PX" evidence="12">
    <location>
        <begin position="79"/>
        <end position="214"/>
    </location>
</feature>
<keyword evidence="6" id="KW-0443">Lipid metabolism</keyword>
<dbReference type="Gene3D" id="3.30.1520.10">
    <property type="entry name" value="Phox-like domain"/>
    <property type="match status" value="1"/>
</dbReference>
<keyword evidence="4 9" id="KW-0378">Hydrolase</keyword>
<dbReference type="CDD" id="cd06895">
    <property type="entry name" value="PX_PLD"/>
    <property type="match status" value="1"/>
</dbReference>
<gene>
    <name evidence="14" type="primary">LOC100898421</name>
</gene>
<dbReference type="GO" id="GO:0006654">
    <property type="term" value="P:phosphatidic acid biosynthetic process"/>
    <property type="evidence" value="ECO:0007669"/>
    <property type="project" value="InterPro"/>
</dbReference>
<dbReference type="GO" id="GO:0004630">
    <property type="term" value="F:phospholipase D activity"/>
    <property type="evidence" value="ECO:0007669"/>
    <property type="project" value="UniProtKB-UniRule"/>
</dbReference>
<dbReference type="InterPro" id="IPR001683">
    <property type="entry name" value="PX_dom"/>
</dbReference>
<comment type="subcellular location">
    <subcellularLocation>
        <location evidence="8">Endomembrane system</location>
        <topology evidence="8">Lipid-anchor</topology>
    </subcellularLocation>
</comment>
<dbReference type="Pfam" id="PF00614">
    <property type="entry name" value="PLDc"/>
    <property type="match status" value="2"/>
</dbReference>
<evidence type="ECO:0000259" key="11">
    <source>
        <dbReference type="PROSITE" id="PS50035"/>
    </source>
</evidence>
<dbReference type="InterPro" id="IPR016555">
    <property type="entry name" value="PLipase_D_euk"/>
</dbReference>
<dbReference type="SMART" id="SM00155">
    <property type="entry name" value="PLDc"/>
    <property type="match status" value="2"/>
</dbReference>
<organism evidence="13 14">
    <name type="scientific">Galendromus occidentalis</name>
    <name type="common">western predatory mite</name>
    <dbReference type="NCBI Taxonomy" id="34638"/>
    <lineage>
        <taxon>Eukaryota</taxon>
        <taxon>Metazoa</taxon>
        <taxon>Ecdysozoa</taxon>
        <taxon>Arthropoda</taxon>
        <taxon>Chelicerata</taxon>
        <taxon>Arachnida</taxon>
        <taxon>Acari</taxon>
        <taxon>Parasitiformes</taxon>
        <taxon>Mesostigmata</taxon>
        <taxon>Gamasina</taxon>
        <taxon>Phytoseioidea</taxon>
        <taxon>Phytoseiidae</taxon>
        <taxon>Typhlodrominae</taxon>
        <taxon>Galendromus</taxon>
    </lineage>
</organism>
<dbReference type="RefSeq" id="XP_018495374.1">
    <property type="nucleotide sequence ID" value="XM_018639858.1"/>
</dbReference>
<dbReference type="GO" id="GO:0009395">
    <property type="term" value="P:phospholipid catabolic process"/>
    <property type="evidence" value="ECO:0007669"/>
    <property type="project" value="TreeGrafter"/>
</dbReference>
<feature type="compositionally biased region" description="Acidic residues" evidence="10">
    <location>
        <begin position="9"/>
        <end position="29"/>
    </location>
</feature>
<evidence type="ECO:0000256" key="5">
    <source>
        <dbReference type="ARBA" id="ARBA00022963"/>
    </source>
</evidence>
<evidence type="ECO:0000259" key="12">
    <source>
        <dbReference type="PROSITE" id="PS50195"/>
    </source>
</evidence>
<evidence type="ECO:0000256" key="4">
    <source>
        <dbReference type="ARBA" id="ARBA00022801"/>
    </source>
</evidence>
<dbReference type="Pfam" id="PF00787">
    <property type="entry name" value="PX"/>
    <property type="match status" value="1"/>
</dbReference>
<evidence type="ECO:0000256" key="9">
    <source>
        <dbReference type="PIRNR" id="PIRNR009376"/>
    </source>
</evidence>
<evidence type="ECO:0000256" key="10">
    <source>
        <dbReference type="SAM" id="MobiDB-lite"/>
    </source>
</evidence>
<dbReference type="CDD" id="cd01254">
    <property type="entry name" value="PH_PLD"/>
    <property type="match status" value="1"/>
</dbReference>
<dbReference type="PIRSF" id="PIRSF009376">
    <property type="entry name" value="Phospholipase_D_euk"/>
    <property type="match status" value="1"/>
</dbReference>
<dbReference type="GeneID" id="100898421"/>
<dbReference type="PROSITE" id="PS50035">
    <property type="entry name" value="PLD"/>
    <property type="match status" value="2"/>
</dbReference>
<dbReference type="SUPFAM" id="SSF56024">
    <property type="entry name" value="Phospholipase D/nuclease"/>
    <property type="match status" value="2"/>
</dbReference>
<dbReference type="PROSITE" id="PS50195">
    <property type="entry name" value="PX"/>
    <property type="match status" value="1"/>
</dbReference>
<dbReference type="FunFam" id="3.30.870.10:FF:000011">
    <property type="entry name" value="Phospholipase"/>
    <property type="match status" value="1"/>
</dbReference>
<accession>A0AAJ7L6J6</accession>
<dbReference type="GO" id="GO:0012505">
    <property type="term" value="C:endomembrane system"/>
    <property type="evidence" value="ECO:0007669"/>
    <property type="project" value="UniProtKB-SubCell"/>
</dbReference>
<evidence type="ECO:0000256" key="3">
    <source>
        <dbReference type="ARBA" id="ARBA00022737"/>
    </source>
</evidence>
<keyword evidence="5 9" id="KW-0442">Lipid degradation</keyword>
<name>A0AAJ7L6J6_9ACAR</name>
<dbReference type="KEGG" id="goe:100898421"/>